<comment type="subunit">
    <text evidence="9">Component of the Mediator complex.</text>
</comment>
<keyword evidence="15" id="KW-1185">Reference proteome</keyword>
<dbReference type="InterPro" id="IPR041285">
    <property type="entry name" value="MID_MedPIWI"/>
</dbReference>
<feature type="region of interest" description="Disordered" evidence="10">
    <location>
        <begin position="1313"/>
        <end position="1384"/>
    </location>
</feature>
<feature type="compositionally biased region" description="Low complexity" evidence="10">
    <location>
        <begin position="1342"/>
        <end position="1354"/>
    </location>
</feature>
<dbReference type="GO" id="GO:0045944">
    <property type="term" value="P:positive regulation of transcription by RNA polymerase II"/>
    <property type="evidence" value="ECO:0007669"/>
    <property type="project" value="TreeGrafter"/>
</dbReference>
<gene>
    <name evidence="14" type="ORF">PHAECO_LOCUS297</name>
</gene>
<feature type="domain" description="Mediator complex subunit Med13 C-terminal" evidence="11">
    <location>
        <begin position="1512"/>
        <end position="1928"/>
    </location>
</feature>
<reference evidence="14" key="2">
    <citation type="submission" date="2022-10" db="EMBL/GenBank/DDBJ databases">
        <authorList>
            <consortium name="ENA_rothamsted_submissions"/>
            <consortium name="culmorum"/>
            <person name="King R."/>
        </authorList>
    </citation>
    <scope>NUCLEOTIDE SEQUENCE</scope>
</reference>
<dbReference type="PANTHER" id="PTHR48249:SF3">
    <property type="entry name" value="MEDIATOR OF RNA POLYMERASE II TRANSCRIPTION SUBUNIT 13"/>
    <property type="match status" value="1"/>
</dbReference>
<dbReference type="GO" id="GO:0016592">
    <property type="term" value="C:mediator complex"/>
    <property type="evidence" value="ECO:0007669"/>
    <property type="project" value="InterPro"/>
</dbReference>
<keyword evidence="4 9" id="KW-0678">Repressor</keyword>
<comment type="subcellular location">
    <subcellularLocation>
        <location evidence="1 9">Nucleus</location>
    </subcellularLocation>
</comment>
<evidence type="ECO:0000313" key="15">
    <source>
        <dbReference type="Proteomes" id="UP001153737"/>
    </source>
</evidence>
<dbReference type="Proteomes" id="UP001153737">
    <property type="component" value="Chromosome 1"/>
</dbReference>
<evidence type="ECO:0000256" key="1">
    <source>
        <dbReference type="ARBA" id="ARBA00004123"/>
    </source>
</evidence>
<feature type="compositionally biased region" description="Low complexity" evidence="10">
    <location>
        <begin position="315"/>
        <end position="325"/>
    </location>
</feature>
<feature type="compositionally biased region" description="Basic and acidic residues" evidence="10">
    <location>
        <begin position="355"/>
        <end position="367"/>
    </location>
</feature>
<feature type="compositionally biased region" description="Pro residues" evidence="10">
    <location>
        <begin position="1329"/>
        <end position="1338"/>
    </location>
</feature>
<evidence type="ECO:0000313" key="14">
    <source>
        <dbReference type="EMBL" id="CAG9812622.1"/>
    </source>
</evidence>
<keyword evidence="5 9" id="KW-0805">Transcription regulation</keyword>
<keyword evidence="8 9" id="KW-0539">Nucleus</keyword>
<dbReference type="Pfam" id="PF11597">
    <property type="entry name" value="Med13_N"/>
    <property type="match status" value="1"/>
</dbReference>
<sequence length="1939" mass="210904">VSDCEQGSWESGLSYECRSLLFKALHNLIERCLLSRDFVRLGRWFVQPCEGGRRTGGSGGGFEATGNSHLSFSFAFFVHGESSVCASVDVRQHPPVRRLGRVRGQHAQASTQGLKVILAPFGLAGTLTGHTYKSPEATARLLDDWSHFYPVDKSLGLGDGSAVEVVVGGVKMRYPSCYVMLSDTDDASNAALLHGEGERGCGQGEKRGEVVEVQTPPPSPVRVNGRVAQPGPHTISVEHFNSMSREQTAATVLPERTWQECILNTPTASQQQDKEFNGNWDFVEPTRRTTCTCSKCTGSYTPQGGPPSYPRTQESTAVPSVGSPPSVAPSPLPNPPSQPASVPPAMPALSPHLNHHADYRSPDDKGGGRTPEVGGQPKSVDSGGGADHSPGGSGESKGDRERGGGAVSAPALKRPTLSSKEYEVALGEEEQTLEMLYDYSTMDAWLNHPVKKFKPDGKENHRLNRIGKTDIYSLYDKNSNVNQNIEATNNNKMQPQVNIKQEIKLEPGLMPENTAAMPNSHPHGVKRPGDPYEFEEDGNAANCHMDGFKRGQVAVKEENKDVKKLMTDNLFTSEGLQPSIKDLDQIFDSSDYASSDEAMQIQTPPGSTAPHPHHHHHDPEGGGKRLSGSHGGGCPNVGILRPEELSKMFPTPPSLEHNPIASPCGQLDLPVPPEYGEVAVGVGRIKQEVYPNMGSPQEENIEDWSYVYKPPVFGKLVGSSKYAPLTNLPSQNLPPIALPPNCTYKPSWMQHIEKQPTAQSGSGGVTNTPSTNQIAVASQPVASMGNSRDVGGLFPPSPLHAGFRPPPPPYEMASPATSTHSSYMNKNLNSVEPVTTPSIQRTPEASSLLLNILLTDTLFNIFRDHNFDSCTLCVCDAAGKVVGNIKGADAGIYLVNSTAAGERGGPHHHHHQHGGRPGSPYGGGMEEHHGGGGEEDSIRCSCGFSAVVNRRLAYGSGLFYEDEMEITGIAEDPGEKKKPSLVAFLMSLNNPPASSTAKPPDPTTAAANLSGADRDQIDALPHHLLDLLREQLVFVPNATNSLCRAARRARAKIGSNGDEMHVLDYSDGNEVTGVALEQSSRSDILGLCKMEDVKHSSKSSHSFAMHRWPFLRARGPQCNQDIVRVMKSLQPLLQEAIQKKCQTRLWEAPSAVKGPLTWRQFHRLAGRGTDDRCEPQPIPSVIVGHDKDWLSLSPYALQHWETLLLEPYSYARDVAYIVVAPDSEAVLPRVRTFFRELSAAYETCKLGRHSPITKVLRDGILRVGETARMAIGAEPVEEWFGWLGEGETSDMLKLYAQVCKHRLAPHLQKVPMDKTLLDPPQDNNDQQPAPSPMPPPSTPDNSGCSSGSSSDKGSITPKSDPDGDGMKDSSPISNVTESLHDDDEREAPSVVIYLVEPFTLGSDQPELQRLACLALLRCYQSMLTAVPENIRNNISVQIISLESIVELNKARDTMRHSDHMRALALNIFSQCRRLLVHTNNVKSLTGFGTAAMADHFLKSKDEKNRAPYKLFTPPYILAPMRGKVEGVEAFGKGAQDQASVLYLSYCLSEDQSWLLAVAVDERGEIFETVTVNVDIPNRSRRRRASARRVGLEKLMNFIVGVMSQNVRPWRLVVGRLGRIGHGELKGWSWLLSRKNLLKLSKHLKEICDQCSMMYPSAVPCILSACLVSLEPDSVLRLMPDRFTPDERFSQASVNSQLSTPQDVSCTHILVFPTSATTQSSQTAFQEQHITADLGDDELFSSFDEDMPEGIDGMNDFNDIFNWTEIVPGGGQSPAGSPRRGEESGGASPGGGRLTGGEGAPAQGGAAAKGAEPTEEVGVVLQQPLALGYLVSTAPTGKMPRWFWSSCPHLEGVCPAFLKNALHLHSPNVQQSSDDLFQQSQVTSHPLDSQYTTDVLRYVLEGYNALSWLALDSNTRDRLSCLPVHMQVLVQLYNTAAALL</sequence>
<dbReference type="GO" id="GO:0003713">
    <property type="term" value="F:transcription coactivator activity"/>
    <property type="evidence" value="ECO:0007669"/>
    <property type="project" value="TreeGrafter"/>
</dbReference>
<feature type="region of interest" description="Disordered" evidence="10">
    <location>
        <begin position="593"/>
        <end position="640"/>
    </location>
</feature>
<feature type="non-terminal residue" evidence="14">
    <location>
        <position position="1939"/>
    </location>
</feature>
<name>A0A9N9S718_PHACE</name>
<accession>A0A9N9S718</accession>
<feature type="region of interest" description="Disordered" evidence="10">
    <location>
        <begin position="1764"/>
        <end position="1810"/>
    </location>
</feature>
<evidence type="ECO:0000256" key="3">
    <source>
        <dbReference type="ARBA" id="ARBA00019618"/>
    </source>
</evidence>
<feature type="domain" description="Mediator complex subunit Med13 N-terminal" evidence="12">
    <location>
        <begin position="16"/>
        <end position="133"/>
    </location>
</feature>
<dbReference type="Pfam" id="PF18296">
    <property type="entry name" value="MID_MedPIWI"/>
    <property type="match status" value="1"/>
</dbReference>
<feature type="compositionally biased region" description="Low complexity" evidence="10">
    <location>
        <begin position="1318"/>
        <end position="1328"/>
    </location>
</feature>
<evidence type="ECO:0000256" key="7">
    <source>
        <dbReference type="ARBA" id="ARBA00023163"/>
    </source>
</evidence>
<evidence type="ECO:0000256" key="8">
    <source>
        <dbReference type="ARBA" id="ARBA00023242"/>
    </source>
</evidence>
<protein>
    <recommendedName>
        <fullName evidence="3 9">Mediator of RNA polymerase II transcription subunit 13</fullName>
    </recommendedName>
</protein>
<evidence type="ECO:0000259" key="11">
    <source>
        <dbReference type="Pfam" id="PF06333"/>
    </source>
</evidence>
<evidence type="ECO:0000259" key="13">
    <source>
        <dbReference type="Pfam" id="PF18296"/>
    </source>
</evidence>
<proteinExistence type="inferred from homology"/>
<feature type="compositionally biased region" description="Low complexity" evidence="10">
    <location>
        <begin position="1799"/>
        <end position="1810"/>
    </location>
</feature>
<reference evidence="14" key="1">
    <citation type="submission" date="2022-01" db="EMBL/GenBank/DDBJ databases">
        <authorList>
            <person name="King R."/>
        </authorList>
    </citation>
    <scope>NUCLEOTIDE SEQUENCE</scope>
</reference>
<evidence type="ECO:0000256" key="10">
    <source>
        <dbReference type="SAM" id="MobiDB-lite"/>
    </source>
</evidence>
<keyword evidence="6 9" id="KW-0010">Activator</keyword>
<feature type="compositionally biased region" description="Pro residues" evidence="10">
    <location>
        <begin position="326"/>
        <end position="346"/>
    </location>
</feature>
<evidence type="ECO:0000256" key="6">
    <source>
        <dbReference type="ARBA" id="ARBA00023159"/>
    </source>
</evidence>
<comment type="similarity">
    <text evidence="2 9">Belongs to the Mediator complex subunit 13 family.</text>
</comment>
<dbReference type="InterPro" id="IPR021643">
    <property type="entry name" value="Mediator_Med13_N"/>
</dbReference>
<evidence type="ECO:0000256" key="5">
    <source>
        <dbReference type="ARBA" id="ARBA00023015"/>
    </source>
</evidence>
<dbReference type="InterPro" id="IPR009401">
    <property type="entry name" value="Med13_C"/>
</dbReference>
<dbReference type="PANTHER" id="PTHR48249">
    <property type="entry name" value="MEDIATOR OF RNA POLYMERASE II TRANSCRIPTION SUBUNIT 13"/>
    <property type="match status" value="1"/>
</dbReference>
<dbReference type="EMBL" id="OU896707">
    <property type="protein sequence ID" value="CAG9812622.1"/>
    <property type="molecule type" value="Genomic_DNA"/>
</dbReference>
<feature type="compositionally biased region" description="Gly residues" evidence="10">
    <location>
        <begin position="915"/>
        <end position="924"/>
    </location>
</feature>
<feature type="compositionally biased region" description="Gly residues" evidence="10">
    <location>
        <begin position="1786"/>
        <end position="1798"/>
    </location>
</feature>
<feature type="domain" description="MID" evidence="13">
    <location>
        <begin position="1212"/>
        <end position="1473"/>
    </location>
</feature>
<comment type="function">
    <text evidence="9">Component of the Mediator complex, a coactivator involved in regulated transcription of nearly all RNA polymerase II-dependent genes. Mediator functions as a bridge to convey information from gene-specific regulatory proteins to the basal RNA polymerase II transcription machinery. Mediator is recruited to promoters by direct interactions with regulatory proteins and serves as a scaffold for the assembly of a functional preinitiation complex with RNA polymerase II and the general transcription factors.</text>
</comment>
<dbReference type="InterPro" id="IPR051139">
    <property type="entry name" value="Mediator_complx_sub13"/>
</dbReference>
<evidence type="ECO:0000256" key="9">
    <source>
        <dbReference type="RuleBase" id="RU364134"/>
    </source>
</evidence>
<evidence type="ECO:0000256" key="4">
    <source>
        <dbReference type="ARBA" id="ARBA00022491"/>
    </source>
</evidence>
<dbReference type="Pfam" id="PF06333">
    <property type="entry name" value="Med13_C"/>
    <property type="match status" value="1"/>
</dbReference>
<dbReference type="OrthoDB" id="103819at2759"/>
<evidence type="ECO:0000259" key="12">
    <source>
        <dbReference type="Pfam" id="PF11597"/>
    </source>
</evidence>
<feature type="region of interest" description="Disordered" evidence="10">
    <location>
        <begin position="901"/>
        <end position="932"/>
    </location>
</feature>
<feature type="compositionally biased region" description="Gly residues" evidence="10">
    <location>
        <begin position="382"/>
        <end position="395"/>
    </location>
</feature>
<keyword evidence="7 9" id="KW-0804">Transcription</keyword>
<organism evidence="14 15">
    <name type="scientific">Phaedon cochleariae</name>
    <name type="common">Mustard beetle</name>
    <dbReference type="NCBI Taxonomy" id="80249"/>
    <lineage>
        <taxon>Eukaryota</taxon>
        <taxon>Metazoa</taxon>
        <taxon>Ecdysozoa</taxon>
        <taxon>Arthropoda</taxon>
        <taxon>Hexapoda</taxon>
        <taxon>Insecta</taxon>
        <taxon>Pterygota</taxon>
        <taxon>Neoptera</taxon>
        <taxon>Endopterygota</taxon>
        <taxon>Coleoptera</taxon>
        <taxon>Polyphaga</taxon>
        <taxon>Cucujiformia</taxon>
        <taxon>Chrysomeloidea</taxon>
        <taxon>Chrysomelidae</taxon>
        <taxon>Chrysomelinae</taxon>
        <taxon>Chrysomelini</taxon>
        <taxon>Phaedon</taxon>
    </lineage>
</organism>
<feature type="region of interest" description="Disordered" evidence="10">
    <location>
        <begin position="294"/>
        <end position="414"/>
    </location>
</feature>
<evidence type="ECO:0000256" key="2">
    <source>
        <dbReference type="ARBA" id="ARBA00009354"/>
    </source>
</evidence>